<dbReference type="PANTHER" id="PTHR33048:SF155">
    <property type="entry name" value="INTEGRAL MEMBRANE PROTEIN"/>
    <property type="match status" value="1"/>
</dbReference>
<feature type="transmembrane region" description="Helical" evidence="7">
    <location>
        <begin position="12"/>
        <end position="30"/>
    </location>
</feature>
<keyword evidence="10" id="KW-1185">Reference proteome</keyword>
<sequence length="335" mass="36929">MSYGGDVNRGPFLNVIDWVFCSLALFFVTLRLVSHGSRHDKKISWGVDEALLVFPLALILARAIYISYCIHLGFGQHLLALLEVDPVQTVELSRLLVILEAISLWTWALPKLPVAILIYRVFGTYRRRVGVILFAVVGFLLAVVVVQTVVTFVKCTPIEKNWNPTQVVGTCWNVAIYDDIGYFAGALSAALDFGFAIYAISQVFTLQMEKSRKIMIAVSLGLGIPAGIVTCIKLSTLGTLDYDDVTFSTVSLEVWNSVESCALMVAASVPGARTLFVMMGQRIKDWTSLASNRHTTERSTNKQSELSNRTTSSKGNLQIQSTELSQLRSASSYNS</sequence>
<evidence type="ECO:0000256" key="6">
    <source>
        <dbReference type="SAM" id="MobiDB-lite"/>
    </source>
</evidence>
<dbReference type="Proteomes" id="UP000241462">
    <property type="component" value="Unassembled WGS sequence"/>
</dbReference>
<feature type="transmembrane region" description="Helical" evidence="7">
    <location>
        <begin position="94"/>
        <end position="119"/>
    </location>
</feature>
<dbReference type="GO" id="GO:0016020">
    <property type="term" value="C:membrane"/>
    <property type="evidence" value="ECO:0007669"/>
    <property type="project" value="UniProtKB-SubCell"/>
</dbReference>
<feature type="region of interest" description="Disordered" evidence="6">
    <location>
        <begin position="290"/>
        <end position="318"/>
    </location>
</feature>
<dbReference type="PANTHER" id="PTHR33048">
    <property type="entry name" value="PTH11-LIKE INTEGRAL MEMBRANE PROTEIN (AFU_ORTHOLOGUE AFUA_5G11245)"/>
    <property type="match status" value="1"/>
</dbReference>
<keyword evidence="2 7" id="KW-0812">Transmembrane</keyword>
<feature type="transmembrane region" description="Helical" evidence="7">
    <location>
        <begin position="255"/>
        <end position="276"/>
    </location>
</feature>
<dbReference type="AlphaFoldDB" id="A0A2T3A580"/>
<evidence type="ECO:0000313" key="10">
    <source>
        <dbReference type="Proteomes" id="UP000241462"/>
    </source>
</evidence>
<accession>A0A2T3A580</accession>
<dbReference type="EMBL" id="KZ678466">
    <property type="protein sequence ID" value="PSR83007.1"/>
    <property type="molecule type" value="Genomic_DNA"/>
</dbReference>
<feature type="transmembrane region" description="Helical" evidence="7">
    <location>
        <begin position="180"/>
        <end position="201"/>
    </location>
</feature>
<dbReference type="InterPro" id="IPR049326">
    <property type="entry name" value="Rhodopsin_dom_fungi"/>
</dbReference>
<dbReference type="InterPro" id="IPR052337">
    <property type="entry name" value="SAT4-like"/>
</dbReference>
<reference evidence="9 10" key="1">
    <citation type="journal article" date="2018" name="Mycol. Prog.">
        <title>Coniella lustricola, a new species from submerged detritus.</title>
        <authorList>
            <person name="Raudabaugh D.B."/>
            <person name="Iturriaga T."/>
            <person name="Carver A."/>
            <person name="Mondo S."/>
            <person name="Pangilinan J."/>
            <person name="Lipzen A."/>
            <person name="He G."/>
            <person name="Amirebrahimi M."/>
            <person name="Grigoriev I.V."/>
            <person name="Miller A.N."/>
        </authorList>
    </citation>
    <scope>NUCLEOTIDE SEQUENCE [LARGE SCALE GENOMIC DNA]</scope>
    <source>
        <strain evidence="9 10">B22-T-1</strain>
    </source>
</reference>
<protein>
    <recommendedName>
        <fullName evidence="8">Rhodopsin domain-containing protein</fullName>
    </recommendedName>
</protein>
<evidence type="ECO:0000256" key="4">
    <source>
        <dbReference type="ARBA" id="ARBA00023136"/>
    </source>
</evidence>
<evidence type="ECO:0000256" key="3">
    <source>
        <dbReference type="ARBA" id="ARBA00022989"/>
    </source>
</evidence>
<evidence type="ECO:0000256" key="1">
    <source>
        <dbReference type="ARBA" id="ARBA00004141"/>
    </source>
</evidence>
<evidence type="ECO:0000256" key="5">
    <source>
        <dbReference type="ARBA" id="ARBA00038359"/>
    </source>
</evidence>
<dbReference type="STRING" id="2025994.A0A2T3A580"/>
<feature type="transmembrane region" description="Helical" evidence="7">
    <location>
        <begin position="213"/>
        <end position="235"/>
    </location>
</feature>
<evidence type="ECO:0000259" key="8">
    <source>
        <dbReference type="Pfam" id="PF20684"/>
    </source>
</evidence>
<keyword evidence="4 7" id="KW-0472">Membrane</keyword>
<feature type="transmembrane region" description="Helical" evidence="7">
    <location>
        <begin position="51"/>
        <end position="74"/>
    </location>
</feature>
<name>A0A2T3A580_9PEZI</name>
<feature type="transmembrane region" description="Helical" evidence="7">
    <location>
        <begin position="131"/>
        <end position="153"/>
    </location>
</feature>
<comment type="subcellular location">
    <subcellularLocation>
        <location evidence="1">Membrane</location>
        <topology evidence="1">Multi-pass membrane protein</topology>
    </subcellularLocation>
</comment>
<dbReference type="Pfam" id="PF20684">
    <property type="entry name" value="Fung_rhodopsin"/>
    <property type="match status" value="1"/>
</dbReference>
<evidence type="ECO:0000313" key="9">
    <source>
        <dbReference type="EMBL" id="PSR83007.1"/>
    </source>
</evidence>
<feature type="compositionally biased region" description="Polar residues" evidence="6">
    <location>
        <begin position="301"/>
        <end position="318"/>
    </location>
</feature>
<dbReference type="OrthoDB" id="5417887at2759"/>
<gene>
    <name evidence="9" type="ORF">BD289DRAFT_292604</name>
</gene>
<proteinExistence type="inferred from homology"/>
<comment type="similarity">
    <text evidence="5">Belongs to the SAT4 family.</text>
</comment>
<evidence type="ECO:0000256" key="7">
    <source>
        <dbReference type="SAM" id="Phobius"/>
    </source>
</evidence>
<dbReference type="InParanoid" id="A0A2T3A580"/>
<evidence type="ECO:0000256" key="2">
    <source>
        <dbReference type="ARBA" id="ARBA00022692"/>
    </source>
</evidence>
<keyword evidence="3 7" id="KW-1133">Transmembrane helix</keyword>
<organism evidence="9 10">
    <name type="scientific">Coniella lustricola</name>
    <dbReference type="NCBI Taxonomy" id="2025994"/>
    <lineage>
        <taxon>Eukaryota</taxon>
        <taxon>Fungi</taxon>
        <taxon>Dikarya</taxon>
        <taxon>Ascomycota</taxon>
        <taxon>Pezizomycotina</taxon>
        <taxon>Sordariomycetes</taxon>
        <taxon>Sordariomycetidae</taxon>
        <taxon>Diaporthales</taxon>
        <taxon>Schizoparmaceae</taxon>
        <taxon>Coniella</taxon>
    </lineage>
</organism>
<feature type="domain" description="Rhodopsin" evidence="8">
    <location>
        <begin position="37"/>
        <end position="277"/>
    </location>
</feature>